<dbReference type="InterPro" id="IPR027065">
    <property type="entry name" value="Lon_Prtase"/>
</dbReference>
<feature type="non-terminal residue" evidence="3">
    <location>
        <position position="418"/>
    </location>
</feature>
<evidence type="ECO:0000259" key="2">
    <source>
        <dbReference type="PROSITE" id="PS51787"/>
    </source>
</evidence>
<dbReference type="GO" id="GO:0004176">
    <property type="term" value="F:ATP-dependent peptidase activity"/>
    <property type="evidence" value="ECO:0007669"/>
    <property type="project" value="InterPro"/>
</dbReference>
<dbReference type="GO" id="GO:0004252">
    <property type="term" value="F:serine-type endopeptidase activity"/>
    <property type="evidence" value="ECO:0007669"/>
    <property type="project" value="InterPro"/>
</dbReference>
<dbReference type="SUPFAM" id="SSF88697">
    <property type="entry name" value="PUA domain-like"/>
    <property type="match status" value="1"/>
</dbReference>
<feature type="compositionally biased region" description="Basic and acidic residues" evidence="1">
    <location>
        <begin position="252"/>
        <end position="275"/>
    </location>
</feature>
<dbReference type="InterPro" id="IPR015947">
    <property type="entry name" value="PUA-like_sf"/>
</dbReference>
<evidence type="ECO:0000313" key="3">
    <source>
        <dbReference type="EMBL" id="SVB62055.1"/>
    </source>
</evidence>
<reference evidence="3" key="1">
    <citation type="submission" date="2018-05" db="EMBL/GenBank/DDBJ databases">
        <authorList>
            <person name="Lanie J.A."/>
            <person name="Ng W.-L."/>
            <person name="Kazmierczak K.M."/>
            <person name="Andrzejewski T.M."/>
            <person name="Davidsen T.M."/>
            <person name="Wayne K.J."/>
            <person name="Tettelin H."/>
            <person name="Glass J.I."/>
            <person name="Rusch D."/>
            <person name="Podicherti R."/>
            <person name="Tsui H.-C.T."/>
            <person name="Winkler M.E."/>
        </authorList>
    </citation>
    <scope>NUCLEOTIDE SEQUENCE</scope>
</reference>
<dbReference type="Pfam" id="PF02190">
    <property type="entry name" value="LON_substr_bdg"/>
    <property type="match status" value="1"/>
</dbReference>
<dbReference type="Pfam" id="PF00004">
    <property type="entry name" value="AAA"/>
    <property type="match status" value="1"/>
</dbReference>
<dbReference type="InterPro" id="IPR003111">
    <property type="entry name" value="Lon_prtase_N"/>
</dbReference>
<dbReference type="PROSITE" id="PS51787">
    <property type="entry name" value="LON_N"/>
    <property type="match status" value="1"/>
</dbReference>
<name>A0A382FHA3_9ZZZZ</name>
<organism evidence="3">
    <name type="scientific">marine metagenome</name>
    <dbReference type="NCBI Taxonomy" id="408172"/>
    <lineage>
        <taxon>unclassified sequences</taxon>
        <taxon>metagenomes</taxon>
        <taxon>ecological metagenomes</taxon>
    </lineage>
</organism>
<dbReference type="GO" id="GO:0016887">
    <property type="term" value="F:ATP hydrolysis activity"/>
    <property type="evidence" value="ECO:0007669"/>
    <property type="project" value="InterPro"/>
</dbReference>
<dbReference type="Gene3D" id="1.20.5.5270">
    <property type="match status" value="1"/>
</dbReference>
<gene>
    <name evidence="3" type="ORF">METZ01_LOCUS214909</name>
</gene>
<dbReference type="SMART" id="SM00464">
    <property type="entry name" value="LON"/>
    <property type="match status" value="1"/>
</dbReference>
<protein>
    <recommendedName>
        <fullName evidence="2">Lon N-terminal domain-containing protein</fullName>
    </recommendedName>
</protein>
<dbReference type="Gene3D" id="2.30.130.40">
    <property type="entry name" value="LON domain-like"/>
    <property type="match status" value="1"/>
</dbReference>
<dbReference type="SUPFAM" id="SSF52540">
    <property type="entry name" value="P-loop containing nucleoside triphosphate hydrolases"/>
    <property type="match status" value="1"/>
</dbReference>
<dbReference type="PANTHER" id="PTHR43718:SF2">
    <property type="entry name" value="LON PROTEASE HOMOLOG, MITOCHONDRIAL"/>
    <property type="match status" value="1"/>
</dbReference>
<dbReference type="InterPro" id="IPR003959">
    <property type="entry name" value="ATPase_AAA_core"/>
</dbReference>
<feature type="domain" description="Lon N-terminal" evidence="2">
    <location>
        <begin position="12"/>
        <end position="206"/>
    </location>
</feature>
<dbReference type="AlphaFoldDB" id="A0A382FHA3"/>
<proteinExistence type="predicted"/>
<dbReference type="InterPro" id="IPR046336">
    <property type="entry name" value="Lon_prtase_N_sf"/>
</dbReference>
<dbReference type="EMBL" id="UINC01049823">
    <property type="protein sequence ID" value="SVB62055.1"/>
    <property type="molecule type" value="Genomic_DNA"/>
</dbReference>
<sequence>MNQTPEILPDRLPVVPLVEAVPLPGPSHQVNLSSEFSRWLCDPEALRALQQVALVPVDEAGELPPASAWPMIGASASVRRVLRLPDGGVRALLQPRHRIRVFNPRQRASFIEAQIEAVDEVVPEDMEGKALAHNLVSQFLRLVDLTDLPEPLKLAVREQQGHPGALADLIASALPGVERQVQLRLLSEPSVLTRMQELAVLLGNELAVLEMGQKIQNQVHEGIGQHQREHFLREQMRAIQRELGTSDEADTESLRSRVEQARLPEAARSEAERELGRLESMPAGAAETQGSHTYLDWILAMPWNKRSPERNDIERARRVLERDHEGLDKIKERILEYVAVRKLRGHKERARGPVLLLVGPPGVGKTSLGRSVARALGRRFTRMSLGGVHDEAEIRGHRRTYVGAMPGRLVQALRKSGT</sequence>
<dbReference type="Gene3D" id="3.40.50.300">
    <property type="entry name" value="P-loop containing nucleotide triphosphate hydrolases"/>
    <property type="match status" value="1"/>
</dbReference>
<feature type="region of interest" description="Disordered" evidence="1">
    <location>
        <begin position="243"/>
        <end position="275"/>
    </location>
</feature>
<evidence type="ECO:0000256" key="1">
    <source>
        <dbReference type="SAM" id="MobiDB-lite"/>
    </source>
</evidence>
<dbReference type="Gene3D" id="1.20.58.1480">
    <property type="match status" value="1"/>
</dbReference>
<accession>A0A382FHA3</accession>
<dbReference type="InterPro" id="IPR027417">
    <property type="entry name" value="P-loop_NTPase"/>
</dbReference>
<dbReference type="GO" id="GO:0006515">
    <property type="term" value="P:protein quality control for misfolded or incompletely synthesized proteins"/>
    <property type="evidence" value="ECO:0007669"/>
    <property type="project" value="TreeGrafter"/>
</dbReference>
<dbReference type="GO" id="GO:0005524">
    <property type="term" value="F:ATP binding"/>
    <property type="evidence" value="ECO:0007669"/>
    <property type="project" value="InterPro"/>
</dbReference>
<dbReference type="PANTHER" id="PTHR43718">
    <property type="entry name" value="LON PROTEASE"/>
    <property type="match status" value="1"/>
</dbReference>